<keyword evidence="1 10" id="KW-0540">Nuclease</keyword>
<feature type="domain" description="RecC C-terminal" evidence="11">
    <location>
        <begin position="805"/>
        <end position="1024"/>
    </location>
</feature>
<comment type="subunit">
    <text evidence="10">Heterotrimer of RecB, RecC and RecD. All subunits contribute to DNA-binding.</text>
</comment>
<reference evidence="12 13" key="1">
    <citation type="submission" date="2022-05" db="EMBL/GenBank/DDBJ databases">
        <authorList>
            <person name="Park J.-S."/>
        </authorList>
    </citation>
    <scope>NUCLEOTIDE SEQUENCE [LARGE SCALE GENOMIC DNA]</scope>
    <source>
        <strain evidence="12 13">2012CJ34-2</strain>
    </source>
</reference>
<dbReference type="PIRSF" id="PIRSF000980">
    <property type="entry name" value="RecC"/>
    <property type="match status" value="1"/>
</dbReference>
<evidence type="ECO:0000256" key="5">
    <source>
        <dbReference type="ARBA" id="ARBA00022806"/>
    </source>
</evidence>
<keyword evidence="3 10" id="KW-0227">DNA damage</keyword>
<evidence type="ECO:0000256" key="3">
    <source>
        <dbReference type="ARBA" id="ARBA00022763"/>
    </source>
</evidence>
<dbReference type="PANTHER" id="PTHR30591">
    <property type="entry name" value="RECBCD ENZYME SUBUNIT RECC"/>
    <property type="match status" value="1"/>
</dbReference>
<dbReference type="InterPro" id="IPR011335">
    <property type="entry name" value="Restrct_endonuc-II-like"/>
</dbReference>
<keyword evidence="4 10" id="KW-0378">Hydrolase</keyword>
<keyword evidence="7 10" id="KW-0067">ATP-binding</keyword>
<dbReference type="EMBL" id="JAMFLX010000034">
    <property type="protein sequence ID" value="MCL6271836.1"/>
    <property type="molecule type" value="Genomic_DNA"/>
</dbReference>
<accession>A0ABT0PKP0</accession>
<evidence type="ECO:0000256" key="4">
    <source>
        <dbReference type="ARBA" id="ARBA00022801"/>
    </source>
</evidence>
<dbReference type="Proteomes" id="UP001203338">
    <property type="component" value="Unassembled WGS sequence"/>
</dbReference>
<keyword evidence="6 10" id="KW-0269">Exonuclease</keyword>
<comment type="caution">
    <text evidence="12">The sequence shown here is derived from an EMBL/GenBank/DDBJ whole genome shotgun (WGS) entry which is preliminary data.</text>
</comment>
<dbReference type="Pfam" id="PF04257">
    <property type="entry name" value="Exonuc_V_gamma"/>
    <property type="match status" value="1"/>
</dbReference>
<dbReference type="Gene3D" id="1.10.10.990">
    <property type="match status" value="1"/>
</dbReference>
<evidence type="ECO:0000256" key="2">
    <source>
        <dbReference type="ARBA" id="ARBA00022741"/>
    </source>
</evidence>
<dbReference type="InterPro" id="IPR041500">
    <property type="entry name" value="RecC_C"/>
</dbReference>
<organism evidence="12 13">
    <name type="scientific">Parendozoicomonas callyspongiae</name>
    <dbReference type="NCBI Taxonomy" id="2942213"/>
    <lineage>
        <taxon>Bacteria</taxon>
        <taxon>Pseudomonadati</taxon>
        <taxon>Pseudomonadota</taxon>
        <taxon>Gammaproteobacteria</taxon>
        <taxon>Oceanospirillales</taxon>
        <taxon>Endozoicomonadaceae</taxon>
        <taxon>Parendozoicomonas</taxon>
    </lineage>
</organism>
<dbReference type="GO" id="GO:0008854">
    <property type="term" value="F:exodeoxyribonuclease V activity"/>
    <property type="evidence" value="ECO:0007669"/>
    <property type="project" value="UniProtKB-EC"/>
</dbReference>
<comment type="miscellaneous">
    <text evidence="10">In the RecBCD complex, RecB has a slow 3'-5' helicase, an exonuclease activity and loads RecA onto ssDNA, RecD has a fast 5'-3' helicase activity, while RecC stimulates the ATPase and processivity of the RecB helicase and contributes to recognition of the Chi site.</text>
</comment>
<name>A0ABT0PKP0_9GAMM</name>
<dbReference type="InterPro" id="IPR027417">
    <property type="entry name" value="P-loop_NTPase"/>
</dbReference>
<sequence length="1104" mass="126370">MLTLYHSNRLDVLRELLVELIRRDPLTNPLEDEQILVQSPGMARWLQLEVAEAFGIAASIEFPLPATFIWKMFIQILDDVPDRSAFAKDSMTWKLMGLLPQWLEDERFAPLKRYLENDEDKVRRYQLAGKIADIFDQYLVYRPEWIADWEAGNDRPELTSDQSWQPALWRALVETTRELEQSHWHRANMHQSFAAALKNGHFRGKLPKRLFVFGISALPPGYVEALHALGEQCDVHLMITNPCRYYWGDIRDARYLAMLDAKRFKEGVNPEQPESLEETGNPLLASMGKLGRDYLYQLQELGAAEIDAFADIDRDSLLHCIQSDILELQDSTNQKHSIATEDTSLSFHGCHSPLREVEVLHDHLLSLFDKNPELKPRDIIVMVPDIDSYAPFLQAVFGSASGERYIPFALSDRSAAQEHPVLAALNRLMTLDQSRASGPELLELLEVKAMQSRFELDADDLATLQHWIEDAGIRWGLNPEHQARFDIPKRTENTWLFGLRRMLLGYAMPASQGIFHDVMPSDLVQGMNAELAGKLADFIESCEWLVTQLDKARNADNWTLFLNQLLERFFLPDSDDEQVLQRIRQALETFRQQLTDARFEEPLPRAVMVDWLQENLDNTRNSQRFLAGQVNICTLMPMRSIPFKVVCLLGMNDSAYPRSLPPMGFDLMAKDPRRGDRSRREDDRYLFLEALLSARESLYISYVSRNIRDNTERFPSVLVTELQNLIRESFVTDDGKDGSALVKNLFTQHSLQAFSSANFMADNLERSFAREWLPAAEGKGEPAQPFLTNSLPELNRAEDGRDDIELPLAKLITFWNNPCQAFCQQRLKVFFDDELESAETREPFALSGLTGWQLKDSLVRQYLEHGSDQTLGQQAQATGILPHGHFGRLAIKELKSDATNLAGLVEPWLKNRLSEDLEVNLLLNDSRLTGWLTEIHRHGQVFWRTGKLREKHRFSAWIQHLCFCASTGVIGKTYYLTQDELFAFTPVNPEEALSMLSDLERLMQQGLTRPLPFFQRTAWAWIQETAGEIGLSDDESVLESANDKASKTFYGTGFGPAGECTDAYIQRCWPELEPALNGMSELIRQILQPLYAHYQKIDKEALPE</sequence>
<keyword evidence="9 10" id="KW-0234">DNA repair</keyword>
<dbReference type="NCBIfam" id="TIGR01450">
    <property type="entry name" value="recC"/>
    <property type="match status" value="1"/>
</dbReference>
<dbReference type="SUPFAM" id="SSF52540">
    <property type="entry name" value="P-loop containing nucleoside triphosphate hydrolases"/>
    <property type="match status" value="2"/>
</dbReference>
<keyword evidence="5 10" id="KW-0347">Helicase</keyword>
<dbReference type="InterPro" id="IPR013986">
    <property type="entry name" value="DExx_box_DNA_helicase_dom_sf"/>
</dbReference>
<evidence type="ECO:0000256" key="9">
    <source>
        <dbReference type="ARBA" id="ARBA00023204"/>
    </source>
</evidence>
<dbReference type="Gene3D" id="1.10.10.160">
    <property type="match status" value="1"/>
</dbReference>
<keyword evidence="8 10" id="KW-0238">DNA-binding</keyword>
<keyword evidence="2 10" id="KW-0547">Nucleotide-binding</keyword>
<gene>
    <name evidence="10 12" type="primary">recC</name>
    <name evidence="12" type="ORF">M3P05_18100</name>
</gene>
<protein>
    <recommendedName>
        <fullName evidence="10">RecBCD enzyme subunit RecC</fullName>
    </recommendedName>
    <alternativeName>
        <fullName evidence="10">Exonuclease V subunit RecC</fullName>
        <shortName evidence="10">ExoV subunit RecC</shortName>
    </alternativeName>
    <alternativeName>
        <fullName evidence="10">Helicase/nuclease RecBCD subunit RecC</fullName>
    </alternativeName>
</protein>
<dbReference type="HAMAP" id="MF_01486">
    <property type="entry name" value="RecC"/>
    <property type="match status" value="1"/>
</dbReference>
<evidence type="ECO:0000256" key="10">
    <source>
        <dbReference type="HAMAP-Rule" id="MF_01486"/>
    </source>
</evidence>
<evidence type="ECO:0000256" key="1">
    <source>
        <dbReference type="ARBA" id="ARBA00022722"/>
    </source>
</evidence>
<dbReference type="SUPFAM" id="SSF52980">
    <property type="entry name" value="Restriction endonuclease-like"/>
    <property type="match status" value="1"/>
</dbReference>
<dbReference type="PANTHER" id="PTHR30591:SF1">
    <property type="entry name" value="RECBCD ENZYME SUBUNIT RECC"/>
    <property type="match status" value="1"/>
</dbReference>
<evidence type="ECO:0000256" key="8">
    <source>
        <dbReference type="ARBA" id="ARBA00023125"/>
    </source>
</evidence>
<dbReference type="Pfam" id="PF17946">
    <property type="entry name" value="RecC_C"/>
    <property type="match status" value="1"/>
</dbReference>
<evidence type="ECO:0000313" key="12">
    <source>
        <dbReference type="EMBL" id="MCL6271836.1"/>
    </source>
</evidence>
<evidence type="ECO:0000259" key="11">
    <source>
        <dbReference type="Pfam" id="PF17946"/>
    </source>
</evidence>
<evidence type="ECO:0000256" key="7">
    <source>
        <dbReference type="ARBA" id="ARBA00022840"/>
    </source>
</evidence>
<dbReference type="Gene3D" id="3.40.50.300">
    <property type="entry name" value="P-loop containing nucleotide triphosphate hydrolases"/>
    <property type="match status" value="2"/>
</dbReference>
<comment type="similarity">
    <text evidence="10">Belongs to the RecC family.</text>
</comment>
<dbReference type="CDD" id="cd22353">
    <property type="entry name" value="RecC_C-like"/>
    <property type="match status" value="1"/>
</dbReference>
<evidence type="ECO:0000256" key="6">
    <source>
        <dbReference type="ARBA" id="ARBA00022839"/>
    </source>
</evidence>
<dbReference type="InterPro" id="IPR006697">
    <property type="entry name" value="RecC"/>
</dbReference>
<proteinExistence type="inferred from homology"/>
<dbReference type="Gene3D" id="3.40.50.10930">
    <property type="match status" value="1"/>
</dbReference>
<keyword evidence="13" id="KW-1185">Reference proteome</keyword>
<dbReference type="RefSeq" id="WP_249701497.1">
    <property type="nucleotide sequence ID" value="NZ_JAMFLX010000034.1"/>
</dbReference>
<evidence type="ECO:0000313" key="13">
    <source>
        <dbReference type="Proteomes" id="UP001203338"/>
    </source>
</evidence>
<comment type="function">
    <text evidence="10">A helicase/nuclease that prepares dsDNA breaks (DSB) for recombinational DNA repair. Binds to DSBs and unwinds DNA via a highly rapid and processive ATP-dependent bidirectional helicase activity. Unwinds dsDNA until it encounters a Chi (crossover hotspot instigator) sequence from the 3' direction. Cuts ssDNA a few nucleotides 3' to the Chi site. The properties and activities of the enzyme are changed at Chi. The Chi-altered holoenzyme produces a long 3'-ssDNA overhang and facilitates RecA-binding to the ssDNA for homologous DNA recombination and repair. Holoenzyme degrades any linearized DNA that is unable to undergo homologous recombination. In the holoenzyme this subunit recognizes the wild-type Chi sequence, and when added to isolated RecB increases its ATP-dependent helicase processivity.</text>
</comment>